<accession>A0A7W7QQ79</accession>
<feature type="domain" description="DUF6879" evidence="1">
    <location>
        <begin position="13"/>
        <end position="176"/>
    </location>
</feature>
<evidence type="ECO:0000313" key="2">
    <source>
        <dbReference type="EMBL" id="MBB4917648.1"/>
    </source>
</evidence>
<name>A0A7W7QQ79_9ACTN</name>
<evidence type="ECO:0000259" key="1">
    <source>
        <dbReference type="Pfam" id="PF21806"/>
    </source>
</evidence>
<comment type="caution">
    <text evidence="2">The sequence shown here is derived from an EMBL/GenBank/DDBJ whole genome shotgun (WGS) entry which is preliminary data.</text>
</comment>
<sequence length="177" mass="19731">MRPDLSPPDPDFFPTLFGKARRSALHLEMRDGYMADELFTRWLADGRPSPVAADSSDEPWMATVAEAVNRGVEVRRARVVSEPVSAYVAWEHAATRAVNIAAGEAVRWLPRWRASKLTLPGNDFWLFDEETVVWNHFTGDGEWLGVEVTDDPDAAALCAASFASVWALAIDHENYTI</sequence>
<organism evidence="2 3">
    <name type="scientific">Streptosporangium saharense</name>
    <dbReference type="NCBI Taxonomy" id="1706840"/>
    <lineage>
        <taxon>Bacteria</taxon>
        <taxon>Bacillati</taxon>
        <taxon>Actinomycetota</taxon>
        <taxon>Actinomycetes</taxon>
        <taxon>Streptosporangiales</taxon>
        <taxon>Streptosporangiaceae</taxon>
        <taxon>Streptosporangium</taxon>
    </lineage>
</organism>
<gene>
    <name evidence="2" type="ORF">FHS44_004768</name>
</gene>
<dbReference type="EMBL" id="JACHJP010000005">
    <property type="protein sequence ID" value="MBB4917648.1"/>
    <property type="molecule type" value="Genomic_DNA"/>
</dbReference>
<dbReference type="InterPro" id="IPR049244">
    <property type="entry name" value="DUF6879"/>
</dbReference>
<evidence type="ECO:0000313" key="3">
    <source>
        <dbReference type="Proteomes" id="UP000552644"/>
    </source>
</evidence>
<reference evidence="2 3" key="1">
    <citation type="submission" date="2020-08" db="EMBL/GenBank/DDBJ databases">
        <title>Genomic Encyclopedia of Type Strains, Phase III (KMG-III): the genomes of soil and plant-associated and newly described type strains.</title>
        <authorList>
            <person name="Whitman W."/>
        </authorList>
    </citation>
    <scope>NUCLEOTIDE SEQUENCE [LARGE SCALE GENOMIC DNA]</scope>
    <source>
        <strain evidence="2 3">CECT 8840</strain>
    </source>
</reference>
<dbReference type="AlphaFoldDB" id="A0A7W7QQ79"/>
<dbReference type="Proteomes" id="UP000552644">
    <property type="component" value="Unassembled WGS sequence"/>
</dbReference>
<keyword evidence="3" id="KW-1185">Reference proteome</keyword>
<proteinExistence type="predicted"/>
<protein>
    <recommendedName>
        <fullName evidence="1">DUF6879 domain-containing protein</fullName>
    </recommendedName>
</protein>
<dbReference type="Pfam" id="PF21806">
    <property type="entry name" value="DUF6879"/>
    <property type="match status" value="1"/>
</dbReference>
<dbReference type="RefSeq" id="WP_312863781.1">
    <property type="nucleotide sequence ID" value="NZ_JACHJP010000005.1"/>
</dbReference>